<feature type="region of interest" description="Disordered" evidence="8">
    <location>
        <begin position="740"/>
        <end position="791"/>
    </location>
</feature>
<feature type="compositionally biased region" description="Polar residues" evidence="8">
    <location>
        <begin position="775"/>
        <end position="788"/>
    </location>
</feature>
<evidence type="ECO:0000313" key="12">
    <source>
        <dbReference type="Proteomes" id="UP000664521"/>
    </source>
</evidence>
<dbReference type="InterPro" id="IPR036770">
    <property type="entry name" value="Ankyrin_rpt-contain_sf"/>
</dbReference>
<dbReference type="FunFam" id="2.10.230.10:FF:000001">
    <property type="entry name" value="DnaJ subfamily A member 2"/>
    <property type="match status" value="1"/>
</dbReference>
<keyword evidence="3 7" id="KW-0863">Zinc-finger</keyword>
<comment type="caution">
    <text evidence="11">The sequence shown here is derived from an EMBL/GenBank/DDBJ whole genome shotgun (WGS) entry which is preliminary data.</text>
</comment>
<proteinExistence type="predicted"/>
<dbReference type="Gene3D" id="3.30.200.20">
    <property type="entry name" value="Phosphorylase Kinase, domain 1"/>
    <property type="match status" value="1"/>
</dbReference>
<keyword evidence="4 7" id="KW-0862">Zinc</keyword>
<dbReference type="PANTHER" id="PTHR24359:SF1">
    <property type="entry name" value="INHIBITOR OF NUCLEAR FACTOR KAPPA-B KINASE EPSILON SUBUNIT HOMOLOG 1-RELATED"/>
    <property type="match status" value="1"/>
</dbReference>
<dbReference type="OrthoDB" id="5400920at2759"/>
<feature type="region of interest" description="Disordered" evidence="8">
    <location>
        <begin position="955"/>
        <end position="983"/>
    </location>
</feature>
<keyword evidence="6" id="KW-0040">ANK repeat</keyword>
<dbReference type="InterPro" id="IPR008271">
    <property type="entry name" value="Ser/Thr_kinase_AS"/>
</dbReference>
<evidence type="ECO:0000256" key="2">
    <source>
        <dbReference type="ARBA" id="ARBA00022737"/>
    </source>
</evidence>
<dbReference type="GO" id="GO:0051082">
    <property type="term" value="F:unfolded protein binding"/>
    <property type="evidence" value="ECO:0007669"/>
    <property type="project" value="InterPro"/>
</dbReference>
<feature type="compositionally biased region" description="Acidic residues" evidence="8">
    <location>
        <begin position="970"/>
        <end position="983"/>
    </location>
</feature>
<feature type="compositionally biased region" description="Pro residues" evidence="8">
    <location>
        <begin position="547"/>
        <end position="556"/>
    </location>
</feature>
<name>A0A8H3J0M0_9LECA</name>
<evidence type="ECO:0000259" key="10">
    <source>
        <dbReference type="PROSITE" id="PS51188"/>
    </source>
</evidence>
<keyword evidence="2" id="KW-0677">Repeat</keyword>
<dbReference type="SUPFAM" id="SSF48403">
    <property type="entry name" value="Ankyrin repeat"/>
    <property type="match status" value="1"/>
</dbReference>
<dbReference type="Gene3D" id="1.10.510.10">
    <property type="entry name" value="Transferase(Phosphotransferase) domain 1"/>
    <property type="match status" value="1"/>
</dbReference>
<dbReference type="GO" id="GO:0008270">
    <property type="term" value="F:zinc ion binding"/>
    <property type="evidence" value="ECO:0007669"/>
    <property type="project" value="UniProtKB-KW"/>
</dbReference>
<feature type="zinc finger region" description="CR-type" evidence="7">
    <location>
        <begin position="1386"/>
        <end position="1472"/>
    </location>
</feature>
<dbReference type="CDD" id="cd10719">
    <property type="entry name" value="DnaJ_zf"/>
    <property type="match status" value="1"/>
</dbReference>
<dbReference type="GO" id="GO:0004674">
    <property type="term" value="F:protein serine/threonine kinase activity"/>
    <property type="evidence" value="ECO:0007669"/>
    <property type="project" value="TreeGrafter"/>
</dbReference>
<dbReference type="PROSITE" id="PS50011">
    <property type="entry name" value="PROTEIN_KINASE_DOM"/>
    <property type="match status" value="1"/>
</dbReference>
<evidence type="ECO:0000313" key="11">
    <source>
        <dbReference type="EMBL" id="CAF9938502.1"/>
    </source>
</evidence>
<dbReference type="PROSITE" id="PS00108">
    <property type="entry name" value="PROTEIN_KINASE_ST"/>
    <property type="match status" value="1"/>
</dbReference>
<dbReference type="PROSITE" id="PS50297">
    <property type="entry name" value="ANK_REP_REGION"/>
    <property type="match status" value="1"/>
</dbReference>
<dbReference type="Proteomes" id="UP000664521">
    <property type="component" value="Unassembled WGS sequence"/>
</dbReference>
<dbReference type="PANTHER" id="PTHR24359">
    <property type="entry name" value="SERINE/THREONINE-PROTEIN KINASE SBK1"/>
    <property type="match status" value="1"/>
</dbReference>
<feature type="repeat" description="ANK" evidence="6">
    <location>
        <begin position="1151"/>
        <end position="1183"/>
    </location>
</feature>
<organism evidence="11 12">
    <name type="scientific">Heterodermia speciosa</name>
    <dbReference type="NCBI Taxonomy" id="116794"/>
    <lineage>
        <taxon>Eukaryota</taxon>
        <taxon>Fungi</taxon>
        <taxon>Dikarya</taxon>
        <taxon>Ascomycota</taxon>
        <taxon>Pezizomycotina</taxon>
        <taxon>Lecanoromycetes</taxon>
        <taxon>OSLEUM clade</taxon>
        <taxon>Lecanoromycetidae</taxon>
        <taxon>Caliciales</taxon>
        <taxon>Physciaceae</taxon>
        <taxon>Heterodermia</taxon>
    </lineage>
</organism>
<dbReference type="Gene3D" id="2.10.230.10">
    <property type="entry name" value="Heat shock protein DnaJ, cysteine-rich domain"/>
    <property type="match status" value="1"/>
</dbReference>
<dbReference type="InterPro" id="IPR001305">
    <property type="entry name" value="HSP_DnaJ_Cys-rich_dom"/>
</dbReference>
<evidence type="ECO:0000256" key="1">
    <source>
        <dbReference type="ARBA" id="ARBA00022723"/>
    </source>
</evidence>
<dbReference type="Gene3D" id="1.25.40.20">
    <property type="entry name" value="Ankyrin repeat-containing domain"/>
    <property type="match status" value="1"/>
</dbReference>
<feature type="compositionally biased region" description="Pro residues" evidence="8">
    <location>
        <begin position="1504"/>
        <end position="1513"/>
    </location>
</feature>
<dbReference type="PROSITE" id="PS50088">
    <property type="entry name" value="ANK_REPEAT"/>
    <property type="match status" value="1"/>
</dbReference>
<dbReference type="Gene3D" id="2.60.260.20">
    <property type="entry name" value="Urease metallochaperone UreE, N-terminal domain"/>
    <property type="match status" value="1"/>
</dbReference>
<keyword evidence="5" id="KW-0143">Chaperone</keyword>
<dbReference type="Pfam" id="PF00069">
    <property type="entry name" value="Pkinase"/>
    <property type="match status" value="1"/>
</dbReference>
<accession>A0A8H3J0M0</accession>
<evidence type="ECO:0000256" key="7">
    <source>
        <dbReference type="PROSITE-ProRule" id="PRU00546"/>
    </source>
</evidence>
<evidence type="ECO:0008006" key="13">
    <source>
        <dbReference type="Google" id="ProtNLM"/>
    </source>
</evidence>
<protein>
    <recommendedName>
        <fullName evidence="13">Protein kinase domain-containing protein</fullName>
    </recommendedName>
</protein>
<evidence type="ECO:0000256" key="4">
    <source>
        <dbReference type="ARBA" id="ARBA00022833"/>
    </source>
</evidence>
<dbReference type="SUPFAM" id="SSF57938">
    <property type="entry name" value="DnaJ/Hsp40 cysteine-rich domain"/>
    <property type="match status" value="1"/>
</dbReference>
<dbReference type="EMBL" id="CAJPDS010000114">
    <property type="protein sequence ID" value="CAF9938502.1"/>
    <property type="molecule type" value="Genomic_DNA"/>
</dbReference>
<feature type="domain" description="Protein kinase" evidence="9">
    <location>
        <begin position="155"/>
        <end position="440"/>
    </location>
</feature>
<dbReference type="GO" id="GO:0005524">
    <property type="term" value="F:ATP binding"/>
    <property type="evidence" value="ECO:0007669"/>
    <property type="project" value="InterPro"/>
</dbReference>
<evidence type="ECO:0000256" key="5">
    <source>
        <dbReference type="ARBA" id="ARBA00023186"/>
    </source>
</evidence>
<reference evidence="11" key="1">
    <citation type="submission" date="2021-03" db="EMBL/GenBank/DDBJ databases">
        <authorList>
            <person name="Tagirdzhanova G."/>
        </authorList>
    </citation>
    <scope>NUCLEOTIDE SEQUENCE</scope>
</reference>
<dbReference type="InterPro" id="IPR036410">
    <property type="entry name" value="HSP_DnaJ_Cys-rich_dom_sf"/>
</dbReference>
<evidence type="ECO:0000256" key="6">
    <source>
        <dbReference type="PROSITE-ProRule" id="PRU00023"/>
    </source>
</evidence>
<feature type="compositionally biased region" description="Basic and acidic residues" evidence="8">
    <location>
        <begin position="1484"/>
        <end position="1503"/>
    </location>
</feature>
<evidence type="ECO:0000256" key="3">
    <source>
        <dbReference type="ARBA" id="ARBA00022771"/>
    </source>
</evidence>
<dbReference type="Gene3D" id="3.10.490.10">
    <property type="entry name" value="Gamma-glutamyl cyclotransferase-like"/>
    <property type="match status" value="1"/>
</dbReference>
<gene>
    <name evidence="11" type="ORF">HETSPECPRED_001095</name>
</gene>
<feature type="domain" description="CR-type" evidence="10">
    <location>
        <begin position="1386"/>
        <end position="1472"/>
    </location>
</feature>
<dbReference type="GO" id="GO:0031072">
    <property type="term" value="F:heat shock protein binding"/>
    <property type="evidence" value="ECO:0007669"/>
    <property type="project" value="InterPro"/>
</dbReference>
<dbReference type="InterPro" id="IPR000719">
    <property type="entry name" value="Prot_kinase_dom"/>
</dbReference>
<dbReference type="PROSITE" id="PS51188">
    <property type="entry name" value="ZF_CR"/>
    <property type="match status" value="1"/>
</dbReference>
<dbReference type="Pfam" id="PF12796">
    <property type="entry name" value="Ank_2"/>
    <property type="match status" value="1"/>
</dbReference>
<dbReference type="SUPFAM" id="SSF56112">
    <property type="entry name" value="Protein kinase-like (PK-like)"/>
    <property type="match status" value="1"/>
</dbReference>
<dbReference type="SMART" id="SM00248">
    <property type="entry name" value="ANK"/>
    <property type="match status" value="4"/>
</dbReference>
<feature type="compositionally biased region" description="Basic and acidic residues" evidence="8">
    <location>
        <begin position="755"/>
        <end position="767"/>
    </location>
</feature>
<evidence type="ECO:0000256" key="8">
    <source>
        <dbReference type="SAM" id="MobiDB-lite"/>
    </source>
</evidence>
<feature type="region of interest" description="Disordered" evidence="8">
    <location>
        <begin position="1465"/>
        <end position="1513"/>
    </location>
</feature>
<keyword evidence="1 7" id="KW-0479">Metal-binding</keyword>
<dbReference type="InterPro" id="IPR011009">
    <property type="entry name" value="Kinase-like_dom_sf"/>
</dbReference>
<feature type="compositionally biased region" description="Basic and acidic residues" evidence="8">
    <location>
        <begin position="1465"/>
        <end position="1474"/>
    </location>
</feature>
<feature type="region of interest" description="Disordered" evidence="8">
    <location>
        <begin position="532"/>
        <end position="559"/>
    </location>
</feature>
<feature type="region of interest" description="Disordered" evidence="8">
    <location>
        <begin position="713"/>
        <end position="732"/>
    </location>
</feature>
<dbReference type="CDD" id="cd00180">
    <property type="entry name" value="PKc"/>
    <property type="match status" value="1"/>
</dbReference>
<dbReference type="SMART" id="SM00220">
    <property type="entry name" value="S_TKc"/>
    <property type="match status" value="1"/>
</dbReference>
<evidence type="ECO:0000259" key="9">
    <source>
        <dbReference type="PROSITE" id="PS50011"/>
    </source>
</evidence>
<dbReference type="InterPro" id="IPR002110">
    <property type="entry name" value="Ankyrin_rpt"/>
</dbReference>
<sequence length="1513" mass="168744">MAGPFERKFERIGRKIEDKINNAFGDDRFEASLDRFLPRPSGNGVPVRKRLREAQFRQLADFCILNGHQQWGFRPRTYAVLRMIGCPEIIENFIKESLTDIFLPYSEDNLPSFVSGQARMHFLDCQNFVLNGRAAALESPGEPHQNVQGSADDYFEYIEDLGAGTFGEVDAVMGHMSLKKFARKRIKRYRLFSKDKASLHAFENELGTLKSLSHRHLVQLVGSYTDSSCVGLIMTPVADMNLATYLKSTMNPESRKICLRRFFGCLAAALSYLHAKRVQHKDIKPENILVRQQSVYLTDFGTSRSWDNDASRSTRGTAAVFTPRYCAPEVVQFGSSRNESRDIWSLGCVYFEMCSILAGHSVEDMRAFLRSTGTRGEYIRENIAGVNAWTETLKSEFSISHDQRPLELALRMCTIEPQKRPVAKEVLSIILDFDGPMRYYGLCCDEQSDFKDHLSSQIIRTDESFVAHGLATEISRSEESQETYPASFSEARYQIPTVEDPTEDMTLQAFIPPGGISTNHILENAENPSVSLDLVKAPSGPTSSTPLLPPSMPPEPTQARPLRELETPAPLSTPSNLNQVPDPSNCDLSRRVAILDVIKNFDFSQLPCPWPKCSQHSRFSSHISLSNHLRDFHGTHELFWTPLLNSSPPLTTREPSSLWAPGQIISESAMSSQPDEVKSFVLKRDGAPPRAIIDLFTDQLRCRALETKRRLGHVGFEPSHPGQKIENTARPPHRSVHFDLLPESHRPASPTSEAKATELKAQKEPVIRPDPITEPSISSHTGPGSRSATIPIPKSSFAPSYFLATTNRFSPRQIKSILATKLVPKPPPLFVYGSFMFPSVLRAQAEKSMSAEGIYSQALQRRIQTSAEDWSNINISLHHAAQQMTPALLKGYLRFEIERSGDAALMPCPCTNDGSATETKGFLVSGLSHEAFLCLEYLLSPEGYYYGHPKGPAAPAARNDSSYMNHVDSDSDSDSDSDFSSDDDNYSSKRLATKLVWPGKVPFQSQRVMVTIRDSNENLQEIEALSYVWQPGPRHKLNAWDVNEFVKCKTFSDLSSIKNGSNKGYDWVAEEGKLASELGMLYAMPGDELCDRIVNNDAEKVVSLLTNGVNVDAPCHHYGSPLQAAAAKGYEKLVYVMLKFWEADANKQGGRYNSPLVAAISNGHEDVVRTLLKHGANPIARAGSFISPIYQAVSFEDVEMTQMLLEGRAWLSQDYIELLDLAEETGNDELCVLLQDYDIRNLHKGKQIGGNRDRSRQGSIDNRLNELGFKDLMSTAVEVWRLKGQKGKWTGTKAIKILRLIYGNNIPENILRLLGQNLQSMHTILQTWSEKDLSTKKVHGMSDGFSIQYSTHDNSVDKKAIPSLKEATRRHPRPLPDGASGIAQPEGRDVNMADDEVFCLTCSGSGGRKGTGRRCETCRGTGRGSVERSIKTVANNRGQSGPRCQDCNGAGKIFSERDRCRACNPRVEESEERGVQSVHTGSRINDREDTVNDNKGEQRRRYLDPPPPYPGGR</sequence>
<keyword evidence="12" id="KW-1185">Reference proteome</keyword>